<dbReference type="InterPro" id="IPR002818">
    <property type="entry name" value="DJ-1/PfpI"/>
</dbReference>
<feature type="chain" id="PRO_5002962757" evidence="1">
    <location>
        <begin position="27"/>
        <end position="199"/>
    </location>
</feature>
<dbReference type="GO" id="GO:0005737">
    <property type="term" value="C:cytoplasm"/>
    <property type="evidence" value="ECO:0007669"/>
    <property type="project" value="TreeGrafter"/>
</dbReference>
<dbReference type="SUPFAM" id="SSF52317">
    <property type="entry name" value="Class I glutamine amidotransferase-like"/>
    <property type="match status" value="1"/>
</dbReference>
<dbReference type="EMBL" id="CP001649">
    <property type="protein sequence ID" value="ACS80341.1"/>
    <property type="molecule type" value="Genomic_DNA"/>
</dbReference>
<feature type="domain" description="DJ-1/PfpI" evidence="2">
    <location>
        <begin position="31"/>
        <end position="196"/>
    </location>
</feature>
<gene>
    <name evidence="3" type="ordered locus">Desal_2285</name>
</gene>
<evidence type="ECO:0000256" key="1">
    <source>
        <dbReference type="SAM" id="SignalP"/>
    </source>
</evidence>
<feature type="signal peptide" evidence="1">
    <location>
        <begin position="1"/>
        <end position="26"/>
    </location>
</feature>
<dbReference type="OrthoDB" id="9792664at2"/>
<dbReference type="InterPro" id="IPR050325">
    <property type="entry name" value="Prot/Nucl_acid_deglycase"/>
</dbReference>
<sequence length="199" mass="20959">MRKLQKGLTLLVVMMLVIGMAASSMAGTHGKKAIMIVAKSDFEQTEYKKTRAALDDAGVVCSIASTKVGTLKGNKGKRIESSMLLKDVNVADYDAVVFIGGNGIKKVWKNENAHKIAQEAVKQDKILAAICAAPGILGYAGVLEGKQATAHPKSGARKVMTKNGCNFQSEKVVVDGKIITANGPKAAGKFGKTIVEALN</sequence>
<dbReference type="PANTHER" id="PTHR48094:SF12">
    <property type="entry name" value="PARKINSON DISEASE PROTEIN 7 HOMOLOG"/>
    <property type="match status" value="1"/>
</dbReference>
<accession>C6BWR1</accession>
<dbReference type="InterPro" id="IPR029062">
    <property type="entry name" value="Class_I_gatase-like"/>
</dbReference>
<protein>
    <submittedName>
        <fullName evidence="3">ThiJ/PfpI domain protein</fullName>
    </submittedName>
</protein>
<evidence type="ECO:0000313" key="3">
    <source>
        <dbReference type="EMBL" id="ACS80341.1"/>
    </source>
</evidence>
<dbReference type="STRING" id="526222.Desal_2285"/>
<dbReference type="KEGG" id="dsa:Desal_2285"/>
<dbReference type="HOGENOM" id="CLU_000445_44_4_7"/>
<dbReference type="AlphaFoldDB" id="C6BWR1"/>
<dbReference type="RefSeq" id="WP_015852157.1">
    <property type="nucleotide sequence ID" value="NC_012881.1"/>
</dbReference>
<dbReference type="Pfam" id="PF01965">
    <property type="entry name" value="DJ-1_PfpI"/>
    <property type="match status" value="1"/>
</dbReference>
<proteinExistence type="predicted"/>
<evidence type="ECO:0000259" key="2">
    <source>
        <dbReference type="Pfam" id="PF01965"/>
    </source>
</evidence>
<dbReference type="eggNOG" id="COG0693">
    <property type="taxonomic scope" value="Bacteria"/>
</dbReference>
<dbReference type="Gene3D" id="3.40.50.880">
    <property type="match status" value="1"/>
</dbReference>
<reference evidence="3 4" key="1">
    <citation type="submission" date="2009-06" db="EMBL/GenBank/DDBJ databases">
        <title>Complete sequence of Desulfovibrio salexigens DSM 2638.</title>
        <authorList>
            <consortium name="US DOE Joint Genome Institute"/>
            <person name="Lucas S."/>
            <person name="Copeland A."/>
            <person name="Lapidus A."/>
            <person name="Glavina del Rio T."/>
            <person name="Tice H."/>
            <person name="Bruce D."/>
            <person name="Goodwin L."/>
            <person name="Pitluck S."/>
            <person name="Munk A.C."/>
            <person name="Brettin T."/>
            <person name="Detter J.C."/>
            <person name="Han C."/>
            <person name="Tapia R."/>
            <person name="Larimer F."/>
            <person name="Land M."/>
            <person name="Hauser L."/>
            <person name="Kyrpides N."/>
            <person name="Anderson I."/>
            <person name="Wall J.D."/>
            <person name="Arkin A.P."/>
            <person name="Dehal P."/>
            <person name="Chivian D."/>
            <person name="Giles B."/>
            <person name="Hazen T.C."/>
        </authorList>
    </citation>
    <scope>NUCLEOTIDE SEQUENCE [LARGE SCALE GENOMIC DNA]</scope>
    <source>
        <strain evidence="4">ATCC 14822 / DSM 2638 / NCIMB 8403 / VKM B-1763</strain>
    </source>
</reference>
<evidence type="ECO:0000313" key="4">
    <source>
        <dbReference type="Proteomes" id="UP000002601"/>
    </source>
</evidence>
<dbReference type="PANTHER" id="PTHR48094">
    <property type="entry name" value="PROTEIN/NUCLEIC ACID DEGLYCASE DJ-1-RELATED"/>
    <property type="match status" value="1"/>
</dbReference>
<name>C6BWR1_MARSD</name>
<keyword evidence="1" id="KW-0732">Signal</keyword>
<organism evidence="3 4">
    <name type="scientific">Maridesulfovibrio salexigens (strain ATCC 14822 / DSM 2638 / NCIMB 8403 / VKM B-1763)</name>
    <name type="common">Desulfovibrio salexigens</name>
    <dbReference type="NCBI Taxonomy" id="526222"/>
    <lineage>
        <taxon>Bacteria</taxon>
        <taxon>Pseudomonadati</taxon>
        <taxon>Thermodesulfobacteriota</taxon>
        <taxon>Desulfovibrionia</taxon>
        <taxon>Desulfovibrionales</taxon>
        <taxon>Desulfovibrionaceae</taxon>
        <taxon>Maridesulfovibrio</taxon>
    </lineage>
</organism>
<dbReference type="Proteomes" id="UP000002601">
    <property type="component" value="Chromosome"/>
</dbReference>
<keyword evidence="4" id="KW-1185">Reference proteome</keyword>